<dbReference type="InterPro" id="IPR009061">
    <property type="entry name" value="DNA-bd_dom_put_sf"/>
</dbReference>
<dbReference type="AlphaFoldDB" id="A0A1S2LU04"/>
<dbReference type="PANTHER" id="PTHR30204">
    <property type="entry name" value="REDOX-CYCLING DRUG-SENSING TRANSCRIPTIONAL ACTIVATOR SOXR"/>
    <property type="match status" value="1"/>
</dbReference>
<dbReference type="InterPro" id="IPR047057">
    <property type="entry name" value="MerR_fam"/>
</dbReference>
<evidence type="ECO:0000259" key="4">
    <source>
        <dbReference type="PROSITE" id="PS50937"/>
    </source>
</evidence>
<proteinExistence type="predicted"/>
<dbReference type="SUPFAM" id="SSF46955">
    <property type="entry name" value="Putative DNA-binding domain"/>
    <property type="match status" value="1"/>
</dbReference>
<sequence>MAEDQGKYNIKAISNLLGIQPGTLRAWERRYNIIEPIRNNSGHRLYSDEHVAILRWLIEKVNKGFTIGQAVGLLDKGDIHEETNQSSHYENRLQTLTNELKESLISFQTSKANVILDEVFSLFSIEKVVMDVFSALIEDIGIMVKHKRITVAHEQFITHYLKGRLGIIFNNIQSDTLLPKVVTVCGPGENKELDLLIFTIYLRKKGYEVIYLGTNVPLEALKIVVQEFNAKYLFLSCTVSENIPKTISFIDAINHFSNDIRLGLFGNGKKLLLEGEYKKIVIGSTKLEWDEWLTTSFNKN</sequence>
<dbReference type="Proteomes" id="UP000179524">
    <property type="component" value="Unassembled WGS sequence"/>
</dbReference>
<keyword evidence="3" id="KW-0804">Transcription</keyword>
<protein>
    <submittedName>
        <fullName evidence="5">MerR family transcriptional regulator</fullName>
    </submittedName>
</protein>
<evidence type="ECO:0000256" key="3">
    <source>
        <dbReference type="ARBA" id="ARBA00023163"/>
    </source>
</evidence>
<dbReference type="InterPro" id="IPR036724">
    <property type="entry name" value="Cobalamin-bd_sf"/>
</dbReference>
<comment type="caution">
    <text evidence="5">The sequence shown here is derived from an EMBL/GenBank/DDBJ whole genome shotgun (WGS) entry which is preliminary data.</text>
</comment>
<evidence type="ECO:0000256" key="2">
    <source>
        <dbReference type="ARBA" id="ARBA00023125"/>
    </source>
</evidence>
<accession>A0A1S2LU04</accession>
<dbReference type="CDD" id="cd01104">
    <property type="entry name" value="HTH_MlrA-CarA"/>
    <property type="match status" value="1"/>
</dbReference>
<dbReference type="InterPro" id="IPR036594">
    <property type="entry name" value="Meth_synthase_dom"/>
</dbReference>
<dbReference type="SMART" id="SM00422">
    <property type="entry name" value="HTH_MERR"/>
    <property type="match status" value="1"/>
</dbReference>
<dbReference type="GO" id="GO:0031419">
    <property type="term" value="F:cobalamin binding"/>
    <property type="evidence" value="ECO:0007669"/>
    <property type="project" value="InterPro"/>
</dbReference>
<dbReference type="InterPro" id="IPR000551">
    <property type="entry name" value="MerR-type_HTH_dom"/>
</dbReference>
<dbReference type="GO" id="GO:0003700">
    <property type="term" value="F:DNA-binding transcription factor activity"/>
    <property type="evidence" value="ECO:0007669"/>
    <property type="project" value="InterPro"/>
</dbReference>
<dbReference type="Gene3D" id="1.10.1240.10">
    <property type="entry name" value="Methionine synthase domain"/>
    <property type="match status" value="1"/>
</dbReference>
<dbReference type="SUPFAM" id="SSF52242">
    <property type="entry name" value="Cobalamin (vitamin B12)-binding domain"/>
    <property type="match status" value="1"/>
</dbReference>
<dbReference type="GO" id="GO:0003677">
    <property type="term" value="F:DNA binding"/>
    <property type="evidence" value="ECO:0007669"/>
    <property type="project" value="UniProtKB-KW"/>
</dbReference>
<dbReference type="OrthoDB" id="9800334at2"/>
<evidence type="ECO:0000256" key="1">
    <source>
        <dbReference type="ARBA" id="ARBA00023015"/>
    </source>
</evidence>
<keyword evidence="6" id="KW-1185">Reference proteome</keyword>
<keyword evidence="1" id="KW-0805">Transcription regulation</keyword>
<gene>
    <name evidence="5" type="ORF">BKP37_07670</name>
</gene>
<name>A0A1S2LU04_9BACI</name>
<dbReference type="Gene3D" id="3.40.50.280">
    <property type="entry name" value="Cobalamin-binding domain"/>
    <property type="match status" value="1"/>
</dbReference>
<dbReference type="InterPro" id="IPR003759">
    <property type="entry name" value="Cbl-bd_cap"/>
</dbReference>
<keyword evidence="2" id="KW-0238">DNA-binding</keyword>
<dbReference type="RefSeq" id="WP_071309013.1">
    <property type="nucleotide sequence ID" value="NZ_MLQR01000016.1"/>
</dbReference>
<dbReference type="PROSITE" id="PS50937">
    <property type="entry name" value="HTH_MERR_2"/>
    <property type="match status" value="1"/>
</dbReference>
<organism evidence="5 6">
    <name type="scientific">Anaerobacillus alkalilacustris</name>
    <dbReference type="NCBI Taxonomy" id="393763"/>
    <lineage>
        <taxon>Bacteria</taxon>
        <taxon>Bacillati</taxon>
        <taxon>Bacillota</taxon>
        <taxon>Bacilli</taxon>
        <taxon>Bacillales</taxon>
        <taxon>Bacillaceae</taxon>
        <taxon>Anaerobacillus</taxon>
    </lineage>
</organism>
<dbReference type="Pfam" id="PF13411">
    <property type="entry name" value="MerR_1"/>
    <property type="match status" value="1"/>
</dbReference>
<dbReference type="PANTHER" id="PTHR30204:SF67">
    <property type="entry name" value="HTH-TYPE TRANSCRIPTIONAL REGULATOR MLRA-RELATED"/>
    <property type="match status" value="1"/>
</dbReference>
<dbReference type="Gene3D" id="1.10.1660.10">
    <property type="match status" value="1"/>
</dbReference>
<dbReference type="GO" id="GO:0046872">
    <property type="term" value="F:metal ion binding"/>
    <property type="evidence" value="ECO:0007669"/>
    <property type="project" value="InterPro"/>
</dbReference>
<feature type="domain" description="HTH merR-type" evidence="4">
    <location>
        <begin position="7"/>
        <end position="76"/>
    </location>
</feature>
<dbReference type="EMBL" id="MLQR01000016">
    <property type="protein sequence ID" value="OIJ14845.1"/>
    <property type="molecule type" value="Genomic_DNA"/>
</dbReference>
<evidence type="ECO:0000313" key="6">
    <source>
        <dbReference type="Proteomes" id="UP000179524"/>
    </source>
</evidence>
<reference evidence="5 6" key="1">
    <citation type="submission" date="2016-10" db="EMBL/GenBank/DDBJ databases">
        <title>Draft genome sequences of four alkaliphilic bacteria belonging to the Anaerobacillus genus.</title>
        <authorList>
            <person name="Bassil N.M."/>
            <person name="Lloyd J.R."/>
        </authorList>
    </citation>
    <scope>NUCLEOTIDE SEQUENCE [LARGE SCALE GENOMIC DNA]</scope>
    <source>
        <strain evidence="5 6">DSM 18345</strain>
    </source>
</reference>
<evidence type="ECO:0000313" key="5">
    <source>
        <dbReference type="EMBL" id="OIJ14845.1"/>
    </source>
</evidence>
<dbReference type="Pfam" id="PF02607">
    <property type="entry name" value="B12-binding_2"/>
    <property type="match status" value="1"/>
</dbReference>